<dbReference type="Pfam" id="PF01311">
    <property type="entry name" value="Bac_export_1"/>
    <property type="match status" value="1"/>
</dbReference>
<dbReference type="OrthoDB" id="9779817at2"/>
<evidence type="ECO:0000256" key="6">
    <source>
        <dbReference type="ARBA" id="ARBA00023136"/>
    </source>
</evidence>
<sequence>MDFLNSLTAVIGPYTGSIFAILAIFTRMSTFIFIVPTLGERTLSTRSRLVAALMLTWLMLPGVLAGPLPQMTTLGAAMAVFGKEAIFGAFLGLSLRLAIFILQIVGNIVSQSMSISQPLGEGIATEPNTTLSTAFMLAGVTLLVTLDFHIEAFGILQQSYNVFPLGTSPNFDQFAYDLTQKVVGVFRISLSLAFPFVLLNFIYNLLLGFVNRAMPQLLVSFVGMPAMIGIGLILLSLSIGAILTLWLGHMRDYSNAIFGF</sequence>
<evidence type="ECO:0000256" key="5">
    <source>
        <dbReference type="ARBA" id="ARBA00022989"/>
    </source>
</evidence>
<keyword evidence="6 7" id="KW-0472">Membrane</keyword>
<dbReference type="PANTHER" id="PTHR30065:SF1">
    <property type="entry name" value="SURFACE PRESENTATION OF ANTIGENS PROTEIN SPAR"/>
    <property type="match status" value="1"/>
</dbReference>
<comment type="caution">
    <text evidence="8">The sequence shown here is derived from an EMBL/GenBank/DDBJ whole genome shotgun (WGS) entry which is preliminary data.</text>
</comment>
<feature type="transmembrane region" description="Helical" evidence="7">
    <location>
        <begin position="185"/>
        <end position="206"/>
    </location>
</feature>
<dbReference type="PANTHER" id="PTHR30065">
    <property type="entry name" value="FLAGELLAR BIOSYNTHETIC PROTEIN FLIR"/>
    <property type="match status" value="1"/>
</dbReference>
<keyword evidence="3" id="KW-1003">Cell membrane</keyword>
<gene>
    <name evidence="8" type="ORF">DES40_1475</name>
</gene>
<keyword evidence="5 7" id="KW-1133">Transmembrane helix</keyword>
<dbReference type="Proteomes" id="UP000282211">
    <property type="component" value="Unassembled WGS sequence"/>
</dbReference>
<name>A0A420WM70_9PROT</name>
<feature type="transmembrane region" description="Helical" evidence="7">
    <location>
        <begin position="12"/>
        <end position="35"/>
    </location>
</feature>
<evidence type="ECO:0000256" key="7">
    <source>
        <dbReference type="SAM" id="Phobius"/>
    </source>
</evidence>
<keyword evidence="4 7" id="KW-0812">Transmembrane</keyword>
<evidence type="ECO:0000256" key="2">
    <source>
        <dbReference type="ARBA" id="ARBA00009772"/>
    </source>
</evidence>
<evidence type="ECO:0000256" key="4">
    <source>
        <dbReference type="ARBA" id="ARBA00022692"/>
    </source>
</evidence>
<evidence type="ECO:0000313" key="8">
    <source>
        <dbReference type="EMBL" id="RKQ72138.1"/>
    </source>
</evidence>
<evidence type="ECO:0000313" key="9">
    <source>
        <dbReference type="Proteomes" id="UP000282211"/>
    </source>
</evidence>
<feature type="transmembrane region" description="Helical" evidence="7">
    <location>
        <begin position="226"/>
        <end position="247"/>
    </location>
</feature>
<feature type="transmembrane region" description="Helical" evidence="7">
    <location>
        <begin position="47"/>
        <end position="65"/>
    </location>
</feature>
<accession>A0A420WM70</accession>
<dbReference type="InParanoid" id="A0A420WM70"/>
<dbReference type="EMBL" id="RBII01000001">
    <property type="protein sequence ID" value="RKQ72138.1"/>
    <property type="molecule type" value="Genomic_DNA"/>
</dbReference>
<dbReference type="RefSeq" id="WP_121100085.1">
    <property type="nucleotide sequence ID" value="NZ_RBII01000001.1"/>
</dbReference>
<dbReference type="PRINTS" id="PR00953">
    <property type="entry name" value="TYPE3IMRPROT"/>
</dbReference>
<keyword evidence="8" id="KW-0282">Flagellum</keyword>
<keyword evidence="9" id="KW-1185">Reference proteome</keyword>
<evidence type="ECO:0000256" key="1">
    <source>
        <dbReference type="ARBA" id="ARBA00004651"/>
    </source>
</evidence>
<dbReference type="FunCoup" id="A0A420WM70">
    <property type="interactions" value="53"/>
</dbReference>
<keyword evidence="8" id="KW-0969">Cilium</keyword>
<dbReference type="AlphaFoldDB" id="A0A420WM70"/>
<feature type="transmembrane region" description="Helical" evidence="7">
    <location>
        <begin position="85"/>
        <end position="109"/>
    </location>
</feature>
<dbReference type="GO" id="GO:0005886">
    <property type="term" value="C:plasma membrane"/>
    <property type="evidence" value="ECO:0007669"/>
    <property type="project" value="UniProtKB-SubCell"/>
</dbReference>
<dbReference type="InterPro" id="IPR002010">
    <property type="entry name" value="T3SS_IM_R"/>
</dbReference>
<comment type="subcellular location">
    <subcellularLocation>
        <location evidence="1">Cell membrane</location>
        <topology evidence="1">Multi-pass membrane protein</topology>
    </subcellularLocation>
</comment>
<reference evidence="8 9" key="1">
    <citation type="submission" date="2018-10" db="EMBL/GenBank/DDBJ databases">
        <title>Genomic Encyclopedia of Type Strains, Phase IV (KMG-IV): sequencing the most valuable type-strain genomes for metagenomic binning, comparative biology and taxonomic classification.</title>
        <authorList>
            <person name="Goeker M."/>
        </authorList>
    </citation>
    <scope>NUCLEOTIDE SEQUENCE [LARGE SCALE GENOMIC DNA]</scope>
    <source>
        <strain evidence="8 9">DSM 22008</strain>
    </source>
</reference>
<comment type="similarity">
    <text evidence="2">Belongs to the FliR/MopE/SpaR family.</text>
</comment>
<keyword evidence="8" id="KW-0966">Cell projection</keyword>
<evidence type="ECO:0000256" key="3">
    <source>
        <dbReference type="ARBA" id="ARBA00022475"/>
    </source>
</evidence>
<proteinExistence type="inferred from homology"/>
<organism evidence="8 9">
    <name type="scientific">Litorimonas taeanensis</name>
    <dbReference type="NCBI Taxonomy" id="568099"/>
    <lineage>
        <taxon>Bacteria</taxon>
        <taxon>Pseudomonadati</taxon>
        <taxon>Pseudomonadota</taxon>
        <taxon>Alphaproteobacteria</taxon>
        <taxon>Maricaulales</taxon>
        <taxon>Robiginitomaculaceae</taxon>
    </lineage>
</organism>
<dbReference type="GO" id="GO:0006605">
    <property type="term" value="P:protein targeting"/>
    <property type="evidence" value="ECO:0007669"/>
    <property type="project" value="InterPro"/>
</dbReference>
<protein>
    <submittedName>
        <fullName evidence="8">Flagellar biosynthetic protein FliR</fullName>
    </submittedName>
</protein>